<proteinExistence type="predicted"/>
<gene>
    <name evidence="1" type="ORF">POM88_007179</name>
</gene>
<reference evidence="1" key="2">
    <citation type="submission" date="2023-05" db="EMBL/GenBank/DDBJ databases">
        <authorList>
            <person name="Schelkunov M.I."/>
        </authorList>
    </citation>
    <scope>NUCLEOTIDE SEQUENCE</scope>
    <source>
        <strain evidence="1">Hsosn_3</strain>
        <tissue evidence="1">Leaf</tissue>
    </source>
</reference>
<name>A0AAD8J6X6_9APIA</name>
<accession>A0AAD8J6X6</accession>
<comment type="caution">
    <text evidence="1">The sequence shown here is derived from an EMBL/GenBank/DDBJ whole genome shotgun (WGS) entry which is preliminary data.</text>
</comment>
<reference evidence="1" key="1">
    <citation type="submission" date="2023-02" db="EMBL/GenBank/DDBJ databases">
        <title>Genome of toxic invasive species Heracleum sosnowskyi carries increased number of genes despite the absence of recent whole-genome duplications.</title>
        <authorList>
            <person name="Schelkunov M."/>
            <person name="Shtratnikova V."/>
            <person name="Makarenko M."/>
            <person name="Klepikova A."/>
            <person name="Omelchenko D."/>
            <person name="Novikova G."/>
            <person name="Obukhova E."/>
            <person name="Bogdanov V."/>
            <person name="Penin A."/>
            <person name="Logacheva M."/>
        </authorList>
    </citation>
    <scope>NUCLEOTIDE SEQUENCE</scope>
    <source>
        <strain evidence="1">Hsosn_3</strain>
        <tissue evidence="1">Leaf</tissue>
    </source>
</reference>
<sequence>MVLMFNALRNPPKEYVKTELVANNEIISRMEEKLFPVLSWSGVICGHRVAADFRQYDEPWLKVSSRLLYFFYHQWLEQMSPIPYTALLRLRGWFRTLAYRVQPEKCDCMKDRSMHQIFKVKIKLRSKSRSKEFNRGLLFKLWKVGN</sequence>
<evidence type="ECO:0000313" key="2">
    <source>
        <dbReference type="Proteomes" id="UP001237642"/>
    </source>
</evidence>
<dbReference type="Proteomes" id="UP001237642">
    <property type="component" value="Unassembled WGS sequence"/>
</dbReference>
<dbReference type="AlphaFoldDB" id="A0AAD8J6X6"/>
<organism evidence="1 2">
    <name type="scientific">Heracleum sosnowskyi</name>
    <dbReference type="NCBI Taxonomy" id="360622"/>
    <lineage>
        <taxon>Eukaryota</taxon>
        <taxon>Viridiplantae</taxon>
        <taxon>Streptophyta</taxon>
        <taxon>Embryophyta</taxon>
        <taxon>Tracheophyta</taxon>
        <taxon>Spermatophyta</taxon>
        <taxon>Magnoliopsida</taxon>
        <taxon>eudicotyledons</taxon>
        <taxon>Gunneridae</taxon>
        <taxon>Pentapetalae</taxon>
        <taxon>asterids</taxon>
        <taxon>campanulids</taxon>
        <taxon>Apiales</taxon>
        <taxon>Apiaceae</taxon>
        <taxon>Apioideae</taxon>
        <taxon>apioid superclade</taxon>
        <taxon>Tordylieae</taxon>
        <taxon>Tordyliinae</taxon>
        <taxon>Heracleum</taxon>
    </lineage>
</organism>
<dbReference type="EMBL" id="JAUIZM010000002">
    <property type="protein sequence ID" value="KAK1397316.1"/>
    <property type="molecule type" value="Genomic_DNA"/>
</dbReference>
<evidence type="ECO:0000313" key="1">
    <source>
        <dbReference type="EMBL" id="KAK1397316.1"/>
    </source>
</evidence>
<keyword evidence="2" id="KW-1185">Reference proteome</keyword>
<protein>
    <submittedName>
        <fullName evidence="1">Uncharacterized protein</fullName>
    </submittedName>
</protein>